<protein>
    <submittedName>
        <fullName evidence="1">Uncharacterized protein</fullName>
    </submittedName>
</protein>
<dbReference type="OrthoDB" id="120749at2"/>
<evidence type="ECO:0000313" key="1">
    <source>
        <dbReference type="EMBL" id="TCZ69889.1"/>
    </source>
</evidence>
<dbReference type="EMBL" id="SKFH01000018">
    <property type="protein sequence ID" value="TCZ69889.1"/>
    <property type="molecule type" value="Genomic_DNA"/>
</dbReference>
<comment type="caution">
    <text evidence="1">The sequence shown here is derived from an EMBL/GenBank/DDBJ whole genome shotgun (WGS) entry which is preliminary data.</text>
</comment>
<keyword evidence="2" id="KW-1185">Reference proteome</keyword>
<dbReference type="Proteomes" id="UP000295164">
    <property type="component" value="Unassembled WGS sequence"/>
</dbReference>
<dbReference type="AlphaFoldDB" id="A0A4V2WMJ4"/>
<name>A0A4V2WMJ4_9BACT</name>
<gene>
    <name evidence="1" type="ORF">E0486_11675</name>
</gene>
<sequence>MRTLLKVTMDMAAGNAAIADGSLQTIIEETIDRLKPECTYFYPEHGNRACFMVFDLKDPSDIPSITEPLFTRLQAQVEFCPVMNRDDLQKGLKAAYSARRQPAMG</sequence>
<organism evidence="1 2">
    <name type="scientific">Flaviaesturariibacter aridisoli</name>
    <dbReference type="NCBI Taxonomy" id="2545761"/>
    <lineage>
        <taxon>Bacteria</taxon>
        <taxon>Pseudomonadati</taxon>
        <taxon>Bacteroidota</taxon>
        <taxon>Chitinophagia</taxon>
        <taxon>Chitinophagales</taxon>
        <taxon>Chitinophagaceae</taxon>
        <taxon>Flaviaestuariibacter</taxon>
    </lineage>
</organism>
<accession>A0A4V2WMJ4</accession>
<reference evidence="1 2" key="1">
    <citation type="submission" date="2019-03" db="EMBL/GenBank/DDBJ databases">
        <authorList>
            <person name="Kim M.K.M."/>
        </authorList>
    </citation>
    <scope>NUCLEOTIDE SEQUENCE [LARGE SCALE GENOMIC DNA]</scope>
    <source>
        <strain evidence="1 2">17J68-15</strain>
    </source>
</reference>
<dbReference type="RefSeq" id="WP_131852362.1">
    <property type="nucleotide sequence ID" value="NZ_SKFH01000018.1"/>
</dbReference>
<proteinExistence type="predicted"/>
<evidence type="ECO:0000313" key="2">
    <source>
        <dbReference type="Proteomes" id="UP000295164"/>
    </source>
</evidence>